<comment type="cofactor">
    <cofactor evidence="1">
        <name>pyridoxal 5'-phosphate</name>
        <dbReference type="ChEBI" id="CHEBI:597326"/>
    </cofactor>
</comment>
<dbReference type="EMBL" id="BJMD01000019">
    <property type="protein sequence ID" value="GEB20268.1"/>
    <property type="molecule type" value="Genomic_DNA"/>
</dbReference>
<dbReference type="GO" id="GO:0006567">
    <property type="term" value="P:L-threonine catabolic process"/>
    <property type="evidence" value="ECO:0007669"/>
    <property type="project" value="TreeGrafter"/>
</dbReference>
<dbReference type="InterPro" id="IPR000634">
    <property type="entry name" value="Ser/Thr_deHydtase_PyrdxlP-BS"/>
</dbReference>
<dbReference type="InterPro" id="IPR050147">
    <property type="entry name" value="Ser/Thr_Dehydratase"/>
</dbReference>
<reference evidence="5 6" key="1">
    <citation type="submission" date="2019-06" db="EMBL/GenBank/DDBJ databases">
        <title>Whole genome shotgun sequence of Paenarthrobacter aurescens NBRC 12136.</title>
        <authorList>
            <person name="Hosoyama A."/>
            <person name="Uohara A."/>
            <person name="Ohji S."/>
            <person name="Ichikawa N."/>
        </authorList>
    </citation>
    <scope>NUCLEOTIDE SEQUENCE [LARGE SCALE GENOMIC DNA]</scope>
    <source>
        <strain evidence="5 6">NBRC 12136</strain>
    </source>
</reference>
<evidence type="ECO:0000313" key="5">
    <source>
        <dbReference type="EMBL" id="GEB20268.1"/>
    </source>
</evidence>
<dbReference type="PANTHER" id="PTHR48078:SF6">
    <property type="entry name" value="L-THREONINE DEHYDRATASE CATABOLIC TDCB"/>
    <property type="match status" value="1"/>
</dbReference>
<evidence type="ECO:0000256" key="2">
    <source>
        <dbReference type="ARBA" id="ARBA00022898"/>
    </source>
</evidence>
<evidence type="ECO:0000256" key="1">
    <source>
        <dbReference type="ARBA" id="ARBA00001933"/>
    </source>
</evidence>
<dbReference type="Gene3D" id="3.40.50.1100">
    <property type="match status" value="2"/>
</dbReference>
<protein>
    <submittedName>
        <fullName evidence="5">Threonine dehydratase</fullName>
    </submittedName>
</protein>
<dbReference type="AlphaFoldDB" id="A0A4Y3NMH1"/>
<dbReference type="Proteomes" id="UP000317715">
    <property type="component" value="Unassembled WGS sequence"/>
</dbReference>
<keyword evidence="6" id="KW-1185">Reference proteome</keyword>
<dbReference type="RefSeq" id="WP_141284885.1">
    <property type="nucleotide sequence ID" value="NZ_BAAAWK010000001.1"/>
</dbReference>
<evidence type="ECO:0000256" key="3">
    <source>
        <dbReference type="ARBA" id="ARBA00023239"/>
    </source>
</evidence>
<accession>A0A4Y3NMH1</accession>
<keyword evidence="2" id="KW-0663">Pyridoxal phosphate</keyword>
<dbReference type="InterPro" id="IPR036052">
    <property type="entry name" value="TrpB-like_PALP_sf"/>
</dbReference>
<dbReference type="OrthoDB" id="9811476at2"/>
<dbReference type="Pfam" id="PF00291">
    <property type="entry name" value="PALP"/>
    <property type="match status" value="1"/>
</dbReference>
<name>A0A4Y3NMH1_PAEAU</name>
<evidence type="ECO:0000313" key="6">
    <source>
        <dbReference type="Proteomes" id="UP000317715"/>
    </source>
</evidence>
<dbReference type="NCBIfam" id="NF006094">
    <property type="entry name" value="PRK08246.1"/>
    <property type="match status" value="1"/>
</dbReference>
<dbReference type="InterPro" id="IPR001926">
    <property type="entry name" value="TrpB-like_PALP"/>
</dbReference>
<gene>
    <name evidence="5" type="primary">ilvA</name>
    <name evidence="5" type="ORF">AAU01_30230</name>
</gene>
<dbReference type="GO" id="GO:0030170">
    <property type="term" value="F:pyridoxal phosphate binding"/>
    <property type="evidence" value="ECO:0007669"/>
    <property type="project" value="InterPro"/>
</dbReference>
<dbReference type="PROSITE" id="PS00165">
    <property type="entry name" value="DEHYDRATASE_SER_THR"/>
    <property type="match status" value="1"/>
</dbReference>
<dbReference type="GO" id="GO:0009097">
    <property type="term" value="P:isoleucine biosynthetic process"/>
    <property type="evidence" value="ECO:0007669"/>
    <property type="project" value="TreeGrafter"/>
</dbReference>
<evidence type="ECO:0000259" key="4">
    <source>
        <dbReference type="Pfam" id="PF00291"/>
    </source>
</evidence>
<dbReference type="GeneID" id="97302598"/>
<sequence>MVTREEVEAAYSRTAGWVRHTPLAESGDQESYHLWFKCEYMQHTGSFKARGAFNRLLTAKENGELNPEVGIVVASGGNAGLANAYAAAKLGVPATVFVPESAPANKVHKLYAIGATVVQGGAEYAEAYAAAISFAEEKGAVYCHAYDQPEIVAGAGGVGLELLDELPDVDTILVAVGGGGLMGGIAAATEGRAQVVGVEPETVPTLHTALAAGEPVDVAVSGIAADSLGARRIGEIGFGVARRTGVQSVLVSDEDIVDARRTLWEKHRIVVEHGAAAAYAALLSGAYTPHEGETVAVVLCGANTDPAHF</sequence>
<keyword evidence="3" id="KW-0456">Lyase</keyword>
<comment type="caution">
    <text evidence="5">The sequence shown here is derived from an EMBL/GenBank/DDBJ whole genome shotgun (WGS) entry which is preliminary data.</text>
</comment>
<dbReference type="GO" id="GO:0004794">
    <property type="term" value="F:threonine deaminase activity"/>
    <property type="evidence" value="ECO:0007669"/>
    <property type="project" value="TreeGrafter"/>
</dbReference>
<proteinExistence type="predicted"/>
<dbReference type="PANTHER" id="PTHR48078">
    <property type="entry name" value="THREONINE DEHYDRATASE, MITOCHONDRIAL-RELATED"/>
    <property type="match status" value="1"/>
</dbReference>
<dbReference type="GO" id="GO:0003941">
    <property type="term" value="F:L-serine ammonia-lyase activity"/>
    <property type="evidence" value="ECO:0007669"/>
    <property type="project" value="TreeGrafter"/>
</dbReference>
<dbReference type="GO" id="GO:0006565">
    <property type="term" value="P:L-serine catabolic process"/>
    <property type="evidence" value="ECO:0007669"/>
    <property type="project" value="TreeGrafter"/>
</dbReference>
<feature type="domain" description="Tryptophan synthase beta chain-like PALP" evidence="4">
    <location>
        <begin position="19"/>
        <end position="301"/>
    </location>
</feature>
<dbReference type="SUPFAM" id="SSF53686">
    <property type="entry name" value="Tryptophan synthase beta subunit-like PLP-dependent enzymes"/>
    <property type="match status" value="1"/>
</dbReference>
<organism evidence="5 6">
    <name type="scientific">Paenarthrobacter aurescens</name>
    <name type="common">Arthrobacter aurescens</name>
    <dbReference type="NCBI Taxonomy" id="43663"/>
    <lineage>
        <taxon>Bacteria</taxon>
        <taxon>Bacillati</taxon>
        <taxon>Actinomycetota</taxon>
        <taxon>Actinomycetes</taxon>
        <taxon>Micrococcales</taxon>
        <taxon>Micrococcaceae</taxon>
        <taxon>Paenarthrobacter</taxon>
    </lineage>
</organism>